<feature type="compositionally biased region" description="Polar residues" evidence="1">
    <location>
        <begin position="217"/>
        <end position="227"/>
    </location>
</feature>
<keyword evidence="3" id="KW-1185">Reference proteome</keyword>
<feature type="compositionally biased region" description="Low complexity" evidence="1">
    <location>
        <begin position="100"/>
        <end position="111"/>
    </location>
</feature>
<evidence type="ECO:0000313" key="2">
    <source>
        <dbReference type="EMBL" id="KAK2182965.1"/>
    </source>
</evidence>
<dbReference type="AlphaFoldDB" id="A0AAD9NUL2"/>
<dbReference type="EMBL" id="JAODUO010000330">
    <property type="protein sequence ID" value="KAK2182965.1"/>
    <property type="molecule type" value="Genomic_DNA"/>
</dbReference>
<feature type="region of interest" description="Disordered" evidence="1">
    <location>
        <begin position="26"/>
        <end position="48"/>
    </location>
</feature>
<protein>
    <submittedName>
        <fullName evidence="2">Uncharacterized protein</fullName>
    </submittedName>
</protein>
<evidence type="ECO:0000256" key="1">
    <source>
        <dbReference type="SAM" id="MobiDB-lite"/>
    </source>
</evidence>
<accession>A0AAD9NUL2</accession>
<feature type="region of interest" description="Disordered" evidence="1">
    <location>
        <begin position="583"/>
        <end position="605"/>
    </location>
</feature>
<feature type="region of interest" description="Disordered" evidence="1">
    <location>
        <begin position="201"/>
        <end position="279"/>
    </location>
</feature>
<organism evidence="2 3">
    <name type="scientific">Ridgeia piscesae</name>
    <name type="common">Tubeworm</name>
    <dbReference type="NCBI Taxonomy" id="27915"/>
    <lineage>
        <taxon>Eukaryota</taxon>
        <taxon>Metazoa</taxon>
        <taxon>Spiralia</taxon>
        <taxon>Lophotrochozoa</taxon>
        <taxon>Annelida</taxon>
        <taxon>Polychaeta</taxon>
        <taxon>Sedentaria</taxon>
        <taxon>Canalipalpata</taxon>
        <taxon>Sabellida</taxon>
        <taxon>Siboglinidae</taxon>
        <taxon>Ridgeia</taxon>
    </lineage>
</organism>
<name>A0AAD9NUL2_RIDPI</name>
<feature type="region of interest" description="Disordered" evidence="1">
    <location>
        <begin position="99"/>
        <end position="158"/>
    </location>
</feature>
<dbReference type="Proteomes" id="UP001209878">
    <property type="component" value="Unassembled WGS sequence"/>
</dbReference>
<proteinExistence type="predicted"/>
<feature type="region of interest" description="Disordered" evidence="1">
    <location>
        <begin position="322"/>
        <end position="342"/>
    </location>
</feature>
<feature type="compositionally biased region" description="Polar residues" evidence="1">
    <location>
        <begin position="28"/>
        <end position="44"/>
    </location>
</feature>
<sequence length="866" mass="90936">MCCCTLVMGLGLFEVAGHNRLKRKLGTSGATDSTSVNVGGSTEQGVGDLPDAVSSASTVGRNDSLHSVSVNIVHEINSAASAHAQINNHIKLTVSSTLHTGGAPASGTASGNLSSPSGVEGHHATDVNAHPSTPGLSLPNVCKREPPEEVKCSPPSDGFPETIGIADVDELQAILDTLEKEGDITPELMKEFDLELKDVEAGLSQQPTVKEEETRARSGSTSGSNPVTGRGAFPDSGDTSATNKGSPAPGVQPAAMFPDPIYPGGSNPQGGQNFNGMAAPRGSATRYAGGRAQAGPAAQPQLLTGDTGPAAETLKQMAAQHQSHKSDVPYVPKQSMTPYRADGFSPDGYVRRMPAPHPGGGYPGYPPQGYSPAPQNGMYTAYGQQMVNGMPRPPVMSKHDPSLTYGATKPLCHYSEPMMAASMSPANPSSLQQLQNQVQSHFGRAGAAPSPGDMRMELGQAQHMQMTHTGQQVMMSQTQHVQYSNTGLPPGAPLSANSQQGFGGGMPGTPPAYMTEQMKMQQLYQEKMMQQHHQQQMQQSSTAAYMARPPPEYKVHPDGGAPNYPSQRVNPLETMQHMVNQTSPPPGGVMSAATSRASPGMKGSAQYPAGHPMMQSGQMALPTPTSGSHRRATAKPVGSVYTSALMRGQRPPNVNVGPEGLNISQQRGSHKANWHRPMLAGTTVPMPMRPHMPSGGMLAGMHYGSYGGQQGMPHQQMQYTQQQQQAAMAASAAAVAQQRTVEIADGMRVPPVHNQVAQQSTTTMMVGQQQHVHMRNAHGVVTDMNMSQSISMTTNGAACPPGTLPGASASFPGQSLTVAPPAGANGSQFPLDFLDNPSANASNYYNEQHGGGAQDLYFMDDLFPGT</sequence>
<feature type="compositionally biased region" description="Basic and acidic residues" evidence="1">
    <location>
        <begin position="142"/>
        <end position="151"/>
    </location>
</feature>
<gene>
    <name evidence="2" type="ORF">NP493_330g04026</name>
</gene>
<evidence type="ECO:0000313" key="3">
    <source>
        <dbReference type="Proteomes" id="UP001209878"/>
    </source>
</evidence>
<reference evidence="2" key="1">
    <citation type="journal article" date="2023" name="Mol. Biol. Evol.">
        <title>Third-Generation Sequencing Reveals the Adaptive Role of the Epigenome in Three Deep-Sea Polychaetes.</title>
        <authorList>
            <person name="Perez M."/>
            <person name="Aroh O."/>
            <person name="Sun Y."/>
            <person name="Lan Y."/>
            <person name="Juniper S.K."/>
            <person name="Young C.R."/>
            <person name="Angers B."/>
            <person name="Qian P.Y."/>
        </authorList>
    </citation>
    <scope>NUCLEOTIDE SEQUENCE</scope>
    <source>
        <strain evidence="2">R07B-5</strain>
    </source>
</reference>
<comment type="caution">
    <text evidence="2">The sequence shown here is derived from an EMBL/GenBank/DDBJ whole genome shotgun (WGS) entry which is preliminary data.</text>
</comment>